<feature type="compositionally biased region" description="Polar residues" evidence="1">
    <location>
        <begin position="104"/>
        <end position="113"/>
    </location>
</feature>
<proteinExistence type="predicted"/>
<accession>A0A0R3S8P9</accession>
<dbReference type="EMBL" id="UYSG01000072">
    <property type="protein sequence ID" value="VDL16617.1"/>
    <property type="molecule type" value="Genomic_DNA"/>
</dbReference>
<feature type="region of interest" description="Disordered" evidence="1">
    <location>
        <begin position="47"/>
        <end position="113"/>
    </location>
</feature>
<dbReference type="Proteomes" id="UP000274504">
    <property type="component" value="Unassembled WGS sequence"/>
</dbReference>
<feature type="compositionally biased region" description="Polar residues" evidence="1">
    <location>
        <begin position="53"/>
        <end position="62"/>
    </location>
</feature>
<protein>
    <submittedName>
        <fullName evidence="2 4">Uncharacterized protein</fullName>
    </submittedName>
</protein>
<name>A0A0R3S8P9_HYMDI</name>
<evidence type="ECO:0000313" key="4">
    <source>
        <dbReference type="WBParaSite" id="HDID_0000054201-mRNA-1"/>
    </source>
</evidence>
<feature type="compositionally biased region" description="Basic and acidic residues" evidence="1">
    <location>
        <begin position="85"/>
        <end position="94"/>
    </location>
</feature>
<feature type="compositionally biased region" description="Basic residues" evidence="1">
    <location>
        <begin position="63"/>
        <end position="72"/>
    </location>
</feature>
<gene>
    <name evidence="2" type="ORF">HDID_LOCUS543</name>
</gene>
<dbReference type="WBParaSite" id="HDID_0000054201-mRNA-1">
    <property type="protein sequence ID" value="HDID_0000054201-mRNA-1"/>
    <property type="gene ID" value="HDID_0000054201"/>
</dbReference>
<evidence type="ECO:0000313" key="2">
    <source>
        <dbReference type="EMBL" id="VDL16617.1"/>
    </source>
</evidence>
<evidence type="ECO:0000256" key="1">
    <source>
        <dbReference type="SAM" id="MobiDB-lite"/>
    </source>
</evidence>
<reference evidence="2 3" key="2">
    <citation type="submission" date="2018-11" db="EMBL/GenBank/DDBJ databases">
        <authorList>
            <consortium name="Pathogen Informatics"/>
        </authorList>
    </citation>
    <scope>NUCLEOTIDE SEQUENCE [LARGE SCALE GENOMIC DNA]</scope>
</reference>
<dbReference type="AlphaFoldDB" id="A0A0R3S8P9"/>
<sequence>MNRKSADRRHVEQRIAQSIQVTADAQAQTLHRSTRQCPASLVLLNKCNDHPTRQNPQPATRNQSRHNPKPHFSHVPPPPSAMASEKTELFIERPKTKKLRPTKHLQNGTLKRL</sequence>
<reference evidence="4" key="1">
    <citation type="submission" date="2017-02" db="UniProtKB">
        <authorList>
            <consortium name="WormBaseParasite"/>
        </authorList>
    </citation>
    <scope>IDENTIFICATION</scope>
</reference>
<evidence type="ECO:0000313" key="3">
    <source>
        <dbReference type="Proteomes" id="UP000274504"/>
    </source>
</evidence>
<organism evidence="4">
    <name type="scientific">Hymenolepis diminuta</name>
    <name type="common">Rat tapeworm</name>
    <dbReference type="NCBI Taxonomy" id="6216"/>
    <lineage>
        <taxon>Eukaryota</taxon>
        <taxon>Metazoa</taxon>
        <taxon>Spiralia</taxon>
        <taxon>Lophotrochozoa</taxon>
        <taxon>Platyhelminthes</taxon>
        <taxon>Cestoda</taxon>
        <taxon>Eucestoda</taxon>
        <taxon>Cyclophyllidea</taxon>
        <taxon>Hymenolepididae</taxon>
        <taxon>Hymenolepis</taxon>
    </lineage>
</organism>